<dbReference type="Proteomes" id="UP000515856">
    <property type="component" value="Chromosome"/>
</dbReference>
<proteinExistence type="predicted"/>
<dbReference type="Pfam" id="PF13391">
    <property type="entry name" value="HNH_2"/>
    <property type="match status" value="1"/>
</dbReference>
<keyword evidence="2" id="KW-0540">Nuclease</keyword>
<dbReference type="RefSeq" id="WP_117452669.1">
    <property type="nucleotide sequence ID" value="NZ_CP060636.1"/>
</dbReference>
<evidence type="ECO:0000313" key="2">
    <source>
        <dbReference type="EMBL" id="QNM13643.1"/>
    </source>
</evidence>
<dbReference type="InterPro" id="IPR003615">
    <property type="entry name" value="HNH_nuc"/>
</dbReference>
<keyword evidence="3" id="KW-1185">Reference proteome</keyword>
<gene>
    <name evidence="2" type="ORF">H9Q80_06785</name>
</gene>
<keyword evidence="2" id="KW-0255">Endonuclease</keyword>
<dbReference type="AlphaFoldDB" id="A0A7G9GS61"/>
<sequence length="345" mass="40859">MRKSVYKKILSVIDAIELQGIPFEQSAIRVYEEIANDYYNLKLSEIKHLMDFLKAKHLLKVNKNGIDLSPAATIYAKSNQNSGVEALSMFESFILNEEIHEFYNTQIRNNPFLLKSEVLEYIDRESLEYMLQTTLFEVQQEKMRFHPKLLKGIGDILHEYQKDSPLISCFLTALYTSTIVAHEDMRIDYKNTMEKMNDYKYKQAILSIIPRRGIPHDRDETKALQVFYKDTLFHEFDHACPICAINIPHMLIASHIKPFRDCAHIYEAIDHNNGLLLCRNHDYLFDQGYITFDDHGYIILSGELLKIENWQEKFSLKKNYRLPEEYLTRDRVLFFQYHRKYIFKG</sequence>
<organism evidence="2 3">
    <name type="scientific">[Eubacterium] hominis</name>
    <dbReference type="NCBI Taxonomy" id="2764325"/>
    <lineage>
        <taxon>Bacteria</taxon>
        <taxon>Bacillati</taxon>
        <taxon>Bacillota</taxon>
        <taxon>Erysipelotrichia</taxon>
        <taxon>Erysipelotrichales</taxon>
        <taxon>Erysipelotrichaceae</taxon>
        <taxon>Amedibacillus</taxon>
    </lineage>
</organism>
<reference evidence="2 3" key="1">
    <citation type="submission" date="2020-08" db="EMBL/GenBank/DDBJ databases">
        <authorList>
            <person name="Liu C."/>
            <person name="Sun Q."/>
        </authorList>
    </citation>
    <scope>NUCLEOTIDE SEQUENCE [LARGE SCALE GENOMIC DNA]</scope>
    <source>
        <strain evidence="2 3">NSJ-61</strain>
    </source>
</reference>
<evidence type="ECO:0000259" key="1">
    <source>
        <dbReference type="Pfam" id="PF13391"/>
    </source>
</evidence>
<dbReference type="GO" id="GO:0004519">
    <property type="term" value="F:endonuclease activity"/>
    <property type="evidence" value="ECO:0007669"/>
    <property type="project" value="UniProtKB-KW"/>
</dbReference>
<accession>A0A7G9GS61</accession>
<name>A0A7G9GS61_9FIRM</name>
<dbReference type="KEGG" id="ehn:H9Q80_06785"/>
<keyword evidence="2" id="KW-0378">Hydrolase</keyword>
<protein>
    <submittedName>
        <fullName evidence="2">HNH endonuclease</fullName>
    </submittedName>
</protein>
<dbReference type="EMBL" id="CP060636">
    <property type="protein sequence ID" value="QNM13643.1"/>
    <property type="molecule type" value="Genomic_DNA"/>
</dbReference>
<feature type="domain" description="HNH nuclease" evidence="1">
    <location>
        <begin position="240"/>
        <end position="293"/>
    </location>
</feature>
<evidence type="ECO:0000313" key="3">
    <source>
        <dbReference type="Proteomes" id="UP000515856"/>
    </source>
</evidence>